<proteinExistence type="predicted"/>
<organism evidence="4 5">
    <name type="scientific">Actinoplanes flavus</name>
    <dbReference type="NCBI Taxonomy" id="2820290"/>
    <lineage>
        <taxon>Bacteria</taxon>
        <taxon>Bacillati</taxon>
        <taxon>Actinomycetota</taxon>
        <taxon>Actinomycetes</taxon>
        <taxon>Micromonosporales</taxon>
        <taxon>Micromonosporaceae</taxon>
        <taxon>Actinoplanes</taxon>
    </lineage>
</organism>
<dbReference type="PANTHER" id="PTHR38340">
    <property type="entry name" value="S-LAYER PROTEIN"/>
    <property type="match status" value="1"/>
</dbReference>
<dbReference type="InterPro" id="IPR018511">
    <property type="entry name" value="Hemolysin-typ_Ca-bd_CS"/>
</dbReference>
<reference evidence="4 5" key="1">
    <citation type="submission" date="2021-03" db="EMBL/GenBank/DDBJ databases">
        <title>Actinoplanes flavus sp. nov., a novel actinomycete isolated from Coconut Palm rhizosphere soil.</title>
        <authorList>
            <person name="Luo X."/>
        </authorList>
    </citation>
    <scope>NUCLEOTIDE SEQUENCE [LARGE SCALE GENOMIC DNA]</scope>
    <source>
        <strain evidence="4 5">NEAU-H7</strain>
    </source>
</reference>
<dbReference type="Pfam" id="PF00353">
    <property type="entry name" value="HemolysinCabind"/>
    <property type="match status" value="6"/>
</dbReference>
<dbReference type="PRINTS" id="PR00313">
    <property type="entry name" value="CABNDNGRPT"/>
</dbReference>
<accession>A0ABS3UL44</accession>
<sequence length="490" mass="49829">MSRFGRLLGAGTAIVVTTAAVGALGAPVQAAASGVVSVVGGTQVKYVAGTGKANRVVVTRSGNTVTVDDRVAVKAGKGCRAVKGDKTRIRCGTSKKPTRVLVYVGGGNDSVTNRTDLPMSANGGAGADVLVGGPRADRLIGGPGVNRIYGGAGADRLDGGPDADRIYGEAGDDRLFGDWGDDALSGGVGNDELVGHVGDDREYGGAGDDYFYQEWDRDLDGFPQPHSDHDLISGGAGRDKADYSNRVEPVTADSDGVKGDDGGKGERDTLIGIDAIIGGSGNDRLYGTAGADELQGGLGDDTILGYGGDDELIGGSGRNRLDGSAGNDRLTADTGADVLLGGPGEDLVDYFERTKPVTVDLDGATGDDGQAGERDSVGRDVENLRGGHGGDRLTGNAAANKIDGQWGDDVIRVGAGDDAVEGGMGRDQLFGEAGDDYLDVGSGDGSDYVDGGADGSAVGDNCVLFADDSGVDTGINCEYLRQRDTPLFMH</sequence>
<feature type="chain" id="PRO_5047526480" evidence="3">
    <location>
        <begin position="23"/>
        <end position="490"/>
    </location>
</feature>
<dbReference type="PANTHER" id="PTHR38340:SF1">
    <property type="entry name" value="S-LAYER PROTEIN"/>
    <property type="match status" value="1"/>
</dbReference>
<evidence type="ECO:0000313" key="5">
    <source>
        <dbReference type="Proteomes" id="UP000679690"/>
    </source>
</evidence>
<keyword evidence="2" id="KW-0964">Secreted</keyword>
<comment type="caution">
    <text evidence="4">The sequence shown here is derived from an EMBL/GenBank/DDBJ whole genome shotgun (WGS) entry which is preliminary data.</text>
</comment>
<keyword evidence="5" id="KW-1185">Reference proteome</keyword>
<feature type="signal peptide" evidence="3">
    <location>
        <begin position="1"/>
        <end position="22"/>
    </location>
</feature>
<dbReference type="InterPro" id="IPR001343">
    <property type="entry name" value="Hemolysn_Ca-bd"/>
</dbReference>
<protein>
    <submittedName>
        <fullName evidence="4">Calcium-binding protein</fullName>
    </submittedName>
</protein>
<dbReference type="SUPFAM" id="SSF51120">
    <property type="entry name" value="beta-Roll"/>
    <property type="match status" value="3"/>
</dbReference>
<dbReference type="Proteomes" id="UP000679690">
    <property type="component" value="Unassembled WGS sequence"/>
</dbReference>
<evidence type="ECO:0000256" key="1">
    <source>
        <dbReference type="ARBA" id="ARBA00004613"/>
    </source>
</evidence>
<dbReference type="InterPro" id="IPR011049">
    <property type="entry name" value="Serralysin-like_metalloprot_C"/>
</dbReference>
<comment type="subcellular location">
    <subcellularLocation>
        <location evidence="1">Secreted</location>
    </subcellularLocation>
</comment>
<dbReference type="Gene3D" id="2.150.10.10">
    <property type="entry name" value="Serralysin-like metalloprotease, C-terminal"/>
    <property type="match status" value="4"/>
</dbReference>
<dbReference type="EMBL" id="JAGFNS010000011">
    <property type="protein sequence ID" value="MBO3739504.1"/>
    <property type="molecule type" value="Genomic_DNA"/>
</dbReference>
<dbReference type="PROSITE" id="PS00330">
    <property type="entry name" value="HEMOLYSIN_CALCIUM"/>
    <property type="match status" value="2"/>
</dbReference>
<evidence type="ECO:0000256" key="2">
    <source>
        <dbReference type="ARBA" id="ARBA00022525"/>
    </source>
</evidence>
<evidence type="ECO:0000256" key="3">
    <source>
        <dbReference type="SAM" id="SignalP"/>
    </source>
</evidence>
<keyword evidence="3" id="KW-0732">Signal</keyword>
<dbReference type="InterPro" id="IPR050557">
    <property type="entry name" value="RTX_toxin/Mannuronan_C5-epim"/>
</dbReference>
<gene>
    <name evidence="4" type="ORF">J5X75_18480</name>
</gene>
<name>A0ABS3UL44_9ACTN</name>
<evidence type="ECO:0000313" key="4">
    <source>
        <dbReference type="EMBL" id="MBO3739504.1"/>
    </source>
</evidence>
<dbReference type="RefSeq" id="WP_208468643.1">
    <property type="nucleotide sequence ID" value="NZ_JAGFNS010000011.1"/>
</dbReference>